<feature type="compositionally biased region" description="Acidic residues" evidence="1">
    <location>
        <begin position="58"/>
        <end position="83"/>
    </location>
</feature>
<feature type="compositionally biased region" description="Acidic residues" evidence="1">
    <location>
        <begin position="91"/>
        <end position="101"/>
    </location>
</feature>
<feature type="compositionally biased region" description="Polar residues" evidence="1">
    <location>
        <begin position="1"/>
        <end position="32"/>
    </location>
</feature>
<comment type="caution">
    <text evidence="2">The sequence shown here is derived from an EMBL/GenBank/DDBJ whole genome shotgun (WGS) entry which is preliminary data.</text>
</comment>
<feature type="region of interest" description="Disordered" evidence="1">
    <location>
        <begin position="181"/>
        <end position="233"/>
    </location>
</feature>
<reference evidence="3" key="1">
    <citation type="journal article" date="2023" name="Commun. Biol.">
        <title>Genome analysis of Parmales, the sister group of diatoms, reveals the evolutionary specialization of diatoms from phago-mixotrophs to photoautotrophs.</title>
        <authorList>
            <person name="Ban H."/>
            <person name="Sato S."/>
            <person name="Yoshikawa S."/>
            <person name="Yamada K."/>
            <person name="Nakamura Y."/>
            <person name="Ichinomiya M."/>
            <person name="Sato N."/>
            <person name="Blanc-Mathieu R."/>
            <person name="Endo H."/>
            <person name="Kuwata A."/>
            <person name="Ogata H."/>
        </authorList>
    </citation>
    <scope>NUCLEOTIDE SEQUENCE [LARGE SCALE GENOMIC DNA]</scope>
    <source>
        <strain evidence="3">NIES 3699</strain>
    </source>
</reference>
<organism evidence="2 3">
    <name type="scientific">Triparma verrucosa</name>
    <dbReference type="NCBI Taxonomy" id="1606542"/>
    <lineage>
        <taxon>Eukaryota</taxon>
        <taxon>Sar</taxon>
        <taxon>Stramenopiles</taxon>
        <taxon>Ochrophyta</taxon>
        <taxon>Bolidophyceae</taxon>
        <taxon>Parmales</taxon>
        <taxon>Triparmaceae</taxon>
        <taxon>Triparma</taxon>
    </lineage>
</organism>
<proteinExistence type="predicted"/>
<feature type="region of interest" description="Disordered" evidence="1">
    <location>
        <begin position="250"/>
        <end position="291"/>
    </location>
</feature>
<dbReference type="AlphaFoldDB" id="A0A9W7CCD6"/>
<feature type="compositionally biased region" description="Basic and acidic residues" evidence="1">
    <location>
        <begin position="312"/>
        <end position="336"/>
    </location>
</feature>
<feature type="region of interest" description="Disordered" evidence="1">
    <location>
        <begin position="304"/>
        <end position="408"/>
    </location>
</feature>
<evidence type="ECO:0000313" key="3">
    <source>
        <dbReference type="Proteomes" id="UP001165160"/>
    </source>
</evidence>
<feature type="compositionally biased region" description="Low complexity" evidence="1">
    <location>
        <begin position="377"/>
        <end position="406"/>
    </location>
</feature>
<feature type="compositionally biased region" description="Basic residues" evidence="1">
    <location>
        <begin position="360"/>
        <end position="373"/>
    </location>
</feature>
<gene>
    <name evidence="2" type="ORF">TrVE_jg9426</name>
</gene>
<name>A0A9W7CCD6_9STRA</name>
<evidence type="ECO:0000313" key="2">
    <source>
        <dbReference type="EMBL" id="GMI05757.1"/>
    </source>
</evidence>
<feature type="compositionally biased region" description="Basic residues" evidence="1">
    <location>
        <begin position="337"/>
        <end position="347"/>
    </location>
</feature>
<keyword evidence="3" id="KW-1185">Reference proteome</keyword>
<feature type="compositionally biased region" description="Basic and acidic residues" evidence="1">
    <location>
        <begin position="252"/>
        <end position="271"/>
    </location>
</feature>
<feature type="region of interest" description="Disordered" evidence="1">
    <location>
        <begin position="1"/>
        <end position="132"/>
    </location>
</feature>
<dbReference type="EMBL" id="BRXX01000336">
    <property type="protein sequence ID" value="GMI05757.1"/>
    <property type="molecule type" value="Genomic_DNA"/>
</dbReference>
<protein>
    <submittedName>
        <fullName evidence="2">Uncharacterized protein</fullName>
    </submittedName>
</protein>
<sequence length="837" mass="93020">MQASSVESTYQSFDTDRYSNISHSVRSPSRVTSFVYFESGNEDDSFQPGQGRNRTEDNFDDLADEGFSEDDEVVIDEMGEDGLDFSLKVSEEEEEEEEEGQDNSRSKRTKQAAESKRSHYMDPTFSSKMHESDVIVLDDVKEFRADDSLEEKAVKVKVKARVKKIEKEQDEDEIRPLETVEEFRNRMAGNSPPPKPKVGSEDEGIKEEVENKAASFLGSEGGGGAGANPPLPSEVWEMVKEGYEAKIAAAAREADRSARREERRKYREKSIASRLNDTSESIGGSSNAEPEVMVDRAVTRALAGDVEGAKVMLERKREQKLKREAIVTEKRRAQEAKKKRREARARKREAIERLKEKKERARRKKKSKKKKKKVESSSDSSSTSDTSDSDSTSDSLESSASSSDSSVEIPIVRSLSKSSKSIHDTINTVAKTLTSAIGDPISSHRAFHQTPLEAVTEVLPFVDEDGLLGAVDTDMLELRRIQSKLSYQLGRLSTTLNNVATAAKASEKVGHEKAFLLGRTGRSEAERVHKNLKRNPNLPVAQAKEEEDEEVEEKKEGRMSPDSLGGVYDTLQGREDRARDAVREQLQLEDEERRRAYELQRRAHEEEMHQQQLMMEQERKRQEQIYVPQQAHQQAQAAPPPNTSKLQNLTKRIYANTGSTAPSSAGPVNSYPFSAPNTSLSSAYLLSQPPPLPNQAMSSAPPQIRTPTYPALQTTQRMTQDFTKPVMYPLKVRDVSIGGSGGGGGGGASVVGSQTGRQSPNFAIADNLMKGLDVQSQQSSLPDAGGDNFYVPPRDPVQIDPVKLVNTGTAAERVLRMMDNDGYRFSDAINEYVKRND</sequence>
<feature type="compositionally biased region" description="Basic and acidic residues" evidence="1">
    <location>
        <begin position="348"/>
        <end position="359"/>
    </location>
</feature>
<feature type="region of interest" description="Disordered" evidence="1">
    <location>
        <begin position="524"/>
        <end position="579"/>
    </location>
</feature>
<dbReference type="Proteomes" id="UP001165160">
    <property type="component" value="Unassembled WGS sequence"/>
</dbReference>
<feature type="compositionally biased region" description="Basic and acidic residues" evidence="1">
    <location>
        <begin position="111"/>
        <end position="120"/>
    </location>
</feature>
<accession>A0A9W7CCD6</accession>
<feature type="compositionally biased region" description="Polar residues" evidence="1">
    <location>
        <begin position="273"/>
        <end position="288"/>
    </location>
</feature>
<evidence type="ECO:0000256" key="1">
    <source>
        <dbReference type="SAM" id="MobiDB-lite"/>
    </source>
</evidence>